<gene>
    <name evidence="2" type="ORF">ZIOFF_050004</name>
</gene>
<accession>A0A8J5FIF9</accession>
<evidence type="ECO:0000256" key="1">
    <source>
        <dbReference type="SAM" id="MobiDB-lite"/>
    </source>
</evidence>
<proteinExistence type="predicted"/>
<reference evidence="2 3" key="1">
    <citation type="submission" date="2020-08" db="EMBL/GenBank/DDBJ databases">
        <title>Plant Genome Project.</title>
        <authorList>
            <person name="Zhang R.-G."/>
        </authorList>
    </citation>
    <scope>NUCLEOTIDE SEQUENCE [LARGE SCALE GENOMIC DNA]</scope>
    <source>
        <tissue evidence="2">Rhizome</tissue>
    </source>
</reference>
<dbReference type="EMBL" id="JACMSC010000014">
    <property type="protein sequence ID" value="KAG6488755.1"/>
    <property type="molecule type" value="Genomic_DNA"/>
</dbReference>
<keyword evidence="3" id="KW-1185">Reference proteome</keyword>
<feature type="region of interest" description="Disordered" evidence="1">
    <location>
        <begin position="77"/>
        <end position="96"/>
    </location>
</feature>
<evidence type="ECO:0000313" key="3">
    <source>
        <dbReference type="Proteomes" id="UP000734854"/>
    </source>
</evidence>
<comment type="caution">
    <text evidence="2">The sequence shown here is derived from an EMBL/GenBank/DDBJ whole genome shotgun (WGS) entry which is preliminary data.</text>
</comment>
<dbReference type="AlphaFoldDB" id="A0A8J5FIF9"/>
<dbReference type="Proteomes" id="UP000734854">
    <property type="component" value="Unassembled WGS sequence"/>
</dbReference>
<protein>
    <submittedName>
        <fullName evidence="2">Uncharacterized protein</fullName>
    </submittedName>
</protein>
<evidence type="ECO:0000313" key="2">
    <source>
        <dbReference type="EMBL" id="KAG6488755.1"/>
    </source>
</evidence>
<organism evidence="2 3">
    <name type="scientific">Zingiber officinale</name>
    <name type="common">Ginger</name>
    <name type="synonym">Amomum zingiber</name>
    <dbReference type="NCBI Taxonomy" id="94328"/>
    <lineage>
        <taxon>Eukaryota</taxon>
        <taxon>Viridiplantae</taxon>
        <taxon>Streptophyta</taxon>
        <taxon>Embryophyta</taxon>
        <taxon>Tracheophyta</taxon>
        <taxon>Spermatophyta</taxon>
        <taxon>Magnoliopsida</taxon>
        <taxon>Liliopsida</taxon>
        <taxon>Zingiberales</taxon>
        <taxon>Zingiberaceae</taxon>
        <taxon>Zingiber</taxon>
    </lineage>
</organism>
<sequence>METQRAVEKILRSISNKFDHVVVAIEESQDISLMSLESLQGRLEAYEFTWEVVALIVDVEEVGIKEEVTDFLTNSHKRKGTKSFKKRRNNFHTTSK</sequence>
<name>A0A8J5FIF9_ZINOF</name>